<keyword evidence="7" id="KW-0460">Magnesium</keyword>
<dbReference type="STRING" id="49390.A0A068UPH5"/>
<comment type="catalytic activity">
    <reaction evidence="10">
        <text>O-phospho-L-seryl-[protein] + H2O = L-seryl-[protein] + phosphate</text>
        <dbReference type="Rhea" id="RHEA:20629"/>
        <dbReference type="Rhea" id="RHEA-COMP:9863"/>
        <dbReference type="Rhea" id="RHEA-COMP:11604"/>
        <dbReference type="ChEBI" id="CHEBI:15377"/>
        <dbReference type="ChEBI" id="CHEBI:29999"/>
        <dbReference type="ChEBI" id="CHEBI:43474"/>
        <dbReference type="ChEBI" id="CHEBI:83421"/>
        <dbReference type="EC" id="3.1.3.16"/>
    </reaction>
</comment>
<evidence type="ECO:0000256" key="8">
    <source>
        <dbReference type="ARBA" id="ARBA00022912"/>
    </source>
</evidence>
<reference evidence="15" key="1">
    <citation type="journal article" date="2014" name="Science">
        <title>The coffee genome provides insight into the convergent evolution of caffeine biosynthesis.</title>
        <authorList>
            <person name="Denoeud F."/>
            <person name="Carretero-Paulet L."/>
            <person name="Dereeper A."/>
            <person name="Droc G."/>
            <person name="Guyot R."/>
            <person name="Pietrella M."/>
            <person name="Zheng C."/>
            <person name="Alberti A."/>
            <person name="Anthony F."/>
            <person name="Aprea G."/>
            <person name="Aury J.M."/>
            <person name="Bento P."/>
            <person name="Bernard M."/>
            <person name="Bocs S."/>
            <person name="Campa C."/>
            <person name="Cenci A."/>
            <person name="Combes M.C."/>
            <person name="Crouzillat D."/>
            <person name="Da Silva C."/>
            <person name="Daddiego L."/>
            <person name="De Bellis F."/>
            <person name="Dussert S."/>
            <person name="Garsmeur O."/>
            <person name="Gayraud T."/>
            <person name="Guignon V."/>
            <person name="Jahn K."/>
            <person name="Jamilloux V."/>
            <person name="Joet T."/>
            <person name="Labadie K."/>
            <person name="Lan T."/>
            <person name="Leclercq J."/>
            <person name="Lepelley M."/>
            <person name="Leroy T."/>
            <person name="Li L.T."/>
            <person name="Librado P."/>
            <person name="Lopez L."/>
            <person name="Munoz A."/>
            <person name="Noel B."/>
            <person name="Pallavicini A."/>
            <person name="Perrotta G."/>
            <person name="Poncet V."/>
            <person name="Pot D."/>
            <person name="Priyono X."/>
            <person name="Rigoreau M."/>
            <person name="Rouard M."/>
            <person name="Rozas J."/>
            <person name="Tranchant-Dubreuil C."/>
            <person name="VanBuren R."/>
            <person name="Zhang Q."/>
            <person name="Andrade A.C."/>
            <person name="Argout X."/>
            <person name="Bertrand B."/>
            <person name="de Kochko A."/>
            <person name="Graziosi G."/>
            <person name="Henry R.J."/>
            <person name="Jayarama X."/>
            <person name="Ming R."/>
            <person name="Nagai C."/>
            <person name="Rounsley S."/>
            <person name="Sankoff D."/>
            <person name="Giuliano G."/>
            <person name="Albert V.A."/>
            <person name="Wincker P."/>
            <person name="Lashermes P."/>
        </authorList>
    </citation>
    <scope>NUCLEOTIDE SEQUENCE [LARGE SCALE GENOMIC DNA]</scope>
    <source>
        <strain evidence="15">cv. DH200-94</strain>
    </source>
</reference>
<dbReference type="EMBL" id="HG739127">
    <property type="protein sequence ID" value="CDP10144.1"/>
    <property type="molecule type" value="Genomic_DNA"/>
</dbReference>
<dbReference type="PROSITE" id="PS51746">
    <property type="entry name" value="PPM_2"/>
    <property type="match status" value="1"/>
</dbReference>
<dbReference type="InterPro" id="IPR000222">
    <property type="entry name" value="PP2C_BS"/>
</dbReference>
<evidence type="ECO:0000256" key="9">
    <source>
        <dbReference type="ARBA" id="ARBA00023211"/>
    </source>
</evidence>
<proteinExistence type="inferred from homology"/>
<dbReference type="InterPro" id="IPR036457">
    <property type="entry name" value="PPM-type-like_dom_sf"/>
</dbReference>
<dbReference type="Gene3D" id="3.60.40.10">
    <property type="entry name" value="PPM-type phosphatase domain"/>
    <property type="match status" value="1"/>
</dbReference>
<dbReference type="PhylomeDB" id="A0A068UPH5"/>
<dbReference type="SMART" id="SM00332">
    <property type="entry name" value="PP2Cc"/>
    <property type="match status" value="1"/>
</dbReference>
<feature type="domain" description="PPM-type phosphatase" evidence="13">
    <location>
        <begin position="62"/>
        <end position="369"/>
    </location>
</feature>
<dbReference type="Gramene" id="CDP10144">
    <property type="protein sequence ID" value="CDP10144"/>
    <property type="gene ID" value="GSCOC_T00030762001"/>
</dbReference>
<evidence type="ECO:0000256" key="5">
    <source>
        <dbReference type="ARBA" id="ARBA00022723"/>
    </source>
</evidence>
<dbReference type="PANTHER" id="PTHR47992">
    <property type="entry name" value="PROTEIN PHOSPHATASE"/>
    <property type="match status" value="1"/>
</dbReference>
<keyword evidence="9" id="KW-0464">Manganese</keyword>
<evidence type="ECO:0000256" key="7">
    <source>
        <dbReference type="ARBA" id="ARBA00022842"/>
    </source>
</evidence>
<dbReference type="FunCoup" id="A0A068UPH5">
    <property type="interactions" value="2434"/>
</dbReference>
<keyword evidence="8 12" id="KW-0904">Protein phosphatase</keyword>
<evidence type="ECO:0000256" key="1">
    <source>
        <dbReference type="ARBA" id="ARBA00001936"/>
    </source>
</evidence>
<dbReference type="GO" id="GO:0046872">
    <property type="term" value="F:metal ion binding"/>
    <property type="evidence" value="ECO:0007669"/>
    <property type="project" value="UniProtKB-KW"/>
</dbReference>
<dbReference type="AlphaFoldDB" id="A0A068UPH5"/>
<dbReference type="EC" id="3.1.3.16" evidence="4"/>
<dbReference type="SUPFAM" id="SSF81606">
    <property type="entry name" value="PP2C-like"/>
    <property type="match status" value="1"/>
</dbReference>
<sequence length="411" mass="46172">MSSSLGKIVSACCGPLSQYVRMNRDDNSNRDINNEDASITMLGEEDDPSIWYKDLEKHFCGEFSFAAAQANRVMEDHGQVETGKNATFVGVYDGHGSHETARFIGDNLFYHLIKLAQENGTMSEGVICNAFSETEDGFLSIVKQLYPVNRLVASWGSCCLVGVIWEGKLFVANLGDSRAVLGCVGQKMLSCLCQSKRVTAKQLTKDHNANMKEVRQELHASHPDDPQIVLQKFNVWRIKGIIQVSRSIGDAYLKNPDFALDESYPRFHLPEPLRRPVLRADPSICTRILQPSDKFLIFASDGLWEHLSNQEAVEIVHKNPREGIARRLLRLALQKAAAKVNRSYDELKGCDQGKRRLWHDDITVAVVFIDYEMLNNKAPVPERSFRAFVDSIAPSKFKILQGNDVNPESVE</sequence>
<dbReference type="OMA" id="ANAFLIM"/>
<dbReference type="Proteomes" id="UP000295252">
    <property type="component" value="Chromosome VIII"/>
</dbReference>
<evidence type="ECO:0000313" key="14">
    <source>
        <dbReference type="EMBL" id="CDP10144.1"/>
    </source>
</evidence>
<comment type="similarity">
    <text evidence="3 12">Belongs to the PP2C family.</text>
</comment>
<organism evidence="14 15">
    <name type="scientific">Coffea canephora</name>
    <name type="common">Robusta coffee</name>
    <dbReference type="NCBI Taxonomy" id="49390"/>
    <lineage>
        <taxon>Eukaryota</taxon>
        <taxon>Viridiplantae</taxon>
        <taxon>Streptophyta</taxon>
        <taxon>Embryophyta</taxon>
        <taxon>Tracheophyta</taxon>
        <taxon>Spermatophyta</taxon>
        <taxon>Magnoliopsida</taxon>
        <taxon>eudicotyledons</taxon>
        <taxon>Gunneridae</taxon>
        <taxon>Pentapetalae</taxon>
        <taxon>asterids</taxon>
        <taxon>lamiids</taxon>
        <taxon>Gentianales</taxon>
        <taxon>Rubiaceae</taxon>
        <taxon>Ixoroideae</taxon>
        <taxon>Gardenieae complex</taxon>
        <taxon>Bertiereae - Coffeeae clade</taxon>
        <taxon>Coffeeae</taxon>
        <taxon>Coffea</taxon>
    </lineage>
</organism>
<keyword evidence="6 12" id="KW-0378">Hydrolase</keyword>
<evidence type="ECO:0000256" key="12">
    <source>
        <dbReference type="RuleBase" id="RU003465"/>
    </source>
</evidence>
<accession>A0A068UPH5</accession>
<comment type="catalytic activity">
    <reaction evidence="11">
        <text>O-phospho-L-threonyl-[protein] + H2O = L-threonyl-[protein] + phosphate</text>
        <dbReference type="Rhea" id="RHEA:47004"/>
        <dbReference type="Rhea" id="RHEA-COMP:11060"/>
        <dbReference type="Rhea" id="RHEA-COMP:11605"/>
        <dbReference type="ChEBI" id="CHEBI:15377"/>
        <dbReference type="ChEBI" id="CHEBI:30013"/>
        <dbReference type="ChEBI" id="CHEBI:43474"/>
        <dbReference type="ChEBI" id="CHEBI:61977"/>
        <dbReference type="EC" id="3.1.3.16"/>
    </reaction>
</comment>
<evidence type="ECO:0000256" key="11">
    <source>
        <dbReference type="ARBA" id="ARBA00048336"/>
    </source>
</evidence>
<dbReference type="GO" id="GO:0004722">
    <property type="term" value="F:protein serine/threonine phosphatase activity"/>
    <property type="evidence" value="ECO:0007669"/>
    <property type="project" value="UniProtKB-EC"/>
</dbReference>
<evidence type="ECO:0000313" key="15">
    <source>
        <dbReference type="Proteomes" id="UP000295252"/>
    </source>
</evidence>
<name>A0A068UPH5_COFCA</name>
<dbReference type="PROSITE" id="PS01032">
    <property type="entry name" value="PPM_1"/>
    <property type="match status" value="1"/>
</dbReference>
<dbReference type="InterPro" id="IPR015655">
    <property type="entry name" value="PP2C"/>
</dbReference>
<dbReference type="Pfam" id="PF00481">
    <property type="entry name" value="PP2C"/>
    <property type="match status" value="1"/>
</dbReference>
<dbReference type="FunFam" id="3.60.40.10:FF:000020">
    <property type="entry name" value="Probable protein phosphatase 2C 42"/>
    <property type="match status" value="1"/>
</dbReference>
<gene>
    <name evidence="14" type="ORF">GSCOC_T00030762001</name>
</gene>
<evidence type="ECO:0000256" key="4">
    <source>
        <dbReference type="ARBA" id="ARBA00013081"/>
    </source>
</evidence>
<evidence type="ECO:0000256" key="10">
    <source>
        <dbReference type="ARBA" id="ARBA00047761"/>
    </source>
</evidence>
<dbReference type="OrthoDB" id="420076at2759"/>
<dbReference type="InterPro" id="IPR001932">
    <property type="entry name" value="PPM-type_phosphatase-like_dom"/>
</dbReference>
<dbReference type="CDD" id="cd00143">
    <property type="entry name" value="PP2Cc"/>
    <property type="match status" value="1"/>
</dbReference>
<evidence type="ECO:0000259" key="13">
    <source>
        <dbReference type="PROSITE" id="PS51746"/>
    </source>
</evidence>
<keyword evidence="5" id="KW-0479">Metal-binding</keyword>
<evidence type="ECO:0000256" key="6">
    <source>
        <dbReference type="ARBA" id="ARBA00022801"/>
    </source>
</evidence>
<keyword evidence="15" id="KW-1185">Reference proteome</keyword>
<comment type="cofactor">
    <cofactor evidence="2">
        <name>Mg(2+)</name>
        <dbReference type="ChEBI" id="CHEBI:18420"/>
    </cofactor>
</comment>
<protein>
    <recommendedName>
        <fullName evidence="4">protein-serine/threonine phosphatase</fullName>
        <ecNumber evidence="4">3.1.3.16</ecNumber>
    </recommendedName>
</protein>
<dbReference type="InParanoid" id="A0A068UPH5"/>
<evidence type="ECO:0000256" key="2">
    <source>
        <dbReference type="ARBA" id="ARBA00001946"/>
    </source>
</evidence>
<evidence type="ECO:0000256" key="3">
    <source>
        <dbReference type="ARBA" id="ARBA00006702"/>
    </source>
</evidence>
<comment type="cofactor">
    <cofactor evidence="1">
        <name>Mn(2+)</name>
        <dbReference type="ChEBI" id="CHEBI:29035"/>
    </cofactor>
</comment>